<dbReference type="PANTHER" id="PTHR32243">
    <property type="entry name" value="MALTOSE TRANSPORT SYSTEM PERMEASE-RELATED"/>
    <property type="match status" value="1"/>
</dbReference>
<evidence type="ECO:0000313" key="9">
    <source>
        <dbReference type="EMBL" id="MFD1323182.1"/>
    </source>
</evidence>
<evidence type="ECO:0000256" key="1">
    <source>
        <dbReference type="ARBA" id="ARBA00004651"/>
    </source>
</evidence>
<dbReference type="InterPro" id="IPR000515">
    <property type="entry name" value="MetI-like"/>
</dbReference>
<keyword evidence="3" id="KW-1003">Cell membrane</keyword>
<dbReference type="PROSITE" id="PS50928">
    <property type="entry name" value="ABC_TM1"/>
    <property type="match status" value="1"/>
</dbReference>
<feature type="domain" description="ABC transmembrane type-1" evidence="8">
    <location>
        <begin position="83"/>
        <end position="275"/>
    </location>
</feature>
<comment type="subcellular location">
    <subcellularLocation>
        <location evidence="1 7">Cell membrane</location>
        <topology evidence="1 7">Multi-pass membrane protein</topology>
    </subcellularLocation>
</comment>
<evidence type="ECO:0000256" key="7">
    <source>
        <dbReference type="RuleBase" id="RU363032"/>
    </source>
</evidence>
<reference evidence="10" key="1">
    <citation type="journal article" date="2019" name="Int. J. Syst. Evol. Microbiol.">
        <title>The Global Catalogue of Microorganisms (GCM) 10K type strain sequencing project: providing services to taxonomists for standard genome sequencing and annotation.</title>
        <authorList>
            <consortium name="The Broad Institute Genomics Platform"/>
            <consortium name="The Broad Institute Genome Sequencing Center for Infectious Disease"/>
            <person name="Wu L."/>
            <person name="Ma J."/>
        </authorList>
    </citation>
    <scope>NUCLEOTIDE SEQUENCE [LARGE SCALE GENOMIC DNA]</scope>
    <source>
        <strain evidence="10">JCM 31037</strain>
    </source>
</reference>
<protein>
    <submittedName>
        <fullName evidence="9">Carbohydrate ABC transporter permease</fullName>
    </submittedName>
</protein>
<dbReference type="CDD" id="cd06261">
    <property type="entry name" value="TM_PBP2"/>
    <property type="match status" value="1"/>
</dbReference>
<dbReference type="InterPro" id="IPR035906">
    <property type="entry name" value="MetI-like_sf"/>
</dbReference>
<feature type="transmembrane region" description="Helical" evidence="7">
    <location>
        <begin position="253"/>
        <end position="275"/>
    </location>
</feature>
<keyword evidence="6 7" id="KW-0472">Membrane</keyword>
<organism evidence="9 10">
    <name type="scientific">Micromonospora sonneratiae</name>
    <dbReference type="NCBI Taxonomy" id="1184706"/>
    <lineage>
        <taxon>Bacteria</taxon>
        <taxon>Bacillati</taxon>
        <taxon>Actinomycetota</taxon>
        <taxon>Actinomycetes</taxon>
        <taxon>Micromonosporales</taxon>
        <taxon>Micromonosporaceae</taxon>
        <taxon>Micromonospora</taxon>
    </lineage>
</organism>
<evidence type="ECO:0000256" key="5">
    <source>
        <dbReference type="ARBA" id="ARBA00022989"/>
    </source>
</evidence>
<evidence type="ECO:0000256" key="4">
    <source>
        <dbReference type="ARBA" id="ARBA00022692"/>
    </source>
</evidence>
<evidence type="ECO:0000313" key="10">
    <source>
        <dbReference type="Proteomes" id="UP001597260"/>
    </source>
</evidence>
<dbReference type="RefSeq" id="WP_377572332.1">
    <property type="nucleotide sequence ID" value="NZ_JBHTMP010000028.1"/>
</dbReference>
<dbReference type="Pfam" id="PF00528">
    <property type="entry name" value="BPD_transp_1"/>
    <property type="match status" value="1"/>
</dbReference>
<feature type="transmembrane region" description="Helical" evidence="7">
    <location>
        <begin position="152"/>
        <end position="174"/>
    </location>
</feature>
<feature type="transmembrane region" description="Helical" evidence="7">
    <location>
        <begin position="87"/>
        <end position="109"/>
    </location>
</feature>
<feature type="transmembrane region" description="Helical" evidence="7">
    <location>
        <begin position="116"/>
        <end position="140"/>
    </location>
</feature>
<keyword evidence="4 7" id="KW-0812">Transmembrane</keyword>
<proteinExistence type="inferred from homology"/>
<keyword evidence="5 7" id="KW-1133">Transmembrane helix</keyword>
<dbReference type="SUPFAM" id="SSF161098">
    <property type="entry name" value="MetI-like"/>
    <property type="match status" value="1"/>
</dbReference>
<dbReference type="InterPro" id="IPR050901">
    <property type="entry name" value="BP-dep_ABC_trans_perm"/>
</dbReference>
<dbReference type="EMBL" id="JBHTMP010000028">
    <property type="protein sequence ID" value="MFD1323182.1"/>
    <property type="molecule type" value="Genomic_DNA"/>
</dbReference>
<evidence type="ECO:0000259" key="8">
    <source>
        <dbReference type="PROSITE" id="PS50928"/>
    </source>
</evidence>
<evidence type="ECO:0000256" key="3">
    <source>
        <dbReference type="ARBA" id="ARBA00022475"/>
    </source>
</evidence>
<sequence>MVTTTAGVPATRGRSRHGRLGRGLRIGGSLLATLVFLFPVLWMISTSFKLPRDIFASPPRWFSTVTWENYTSYFTQADIGPRMINTIIVAVGAGLLSIVAGAMAGYALARLPIRGAGLIGGLILASRGVPPIALAVPMFLVARRFDLTDQHITLILAYCTFLIPYVMWLMRSFFMALPKELEESAMLDGASRLGAFFRIIVPCTLPGLISTLIFSIILAWEELLFALVLTNRDAATIPVAIAGMAADTEQGAMWGPLTAVGTLTVIPVVVFALFVQKWLIKGLAEGATKG</sequence>
<evidence type="ECO:0000256" key="2">
    <source>
        <dbReference type="ARBA" id="ARBA00022448"/>
    </source>
</evidence>
<dbReference type="Proteomes" id="UP001597260">
    <property type="component" value="Unassembled WGS sequence"/>
</dbReference>
<keyword evidence="2 7" id="KW-0813">Transport</keyword>
<comment type="caution">
    <text evidence="9">The sequence shown here is derived from an EMBL/GenBank/DDBJ whole genome shotgun (WGS) entry which is preliminary data.</text>
</comment>
<accession>A0ABW3YFB4</accession>
<dbReference type="Gene3D" id="1.10.3720.10">
    <property type="entry name" value="MetI-like"/>
    <property type="match status" value="1"/>
</dbReference>
<comment type="similarity">
    <text evidence="7">Belongs to the binding-protein-dependent transport system permease family.</text>
</comment>
<evidence type="ECO:0000256" key="6">
    <source>
        <dbReference type="ARBA" id="ARBA00023136"/>
    </source>
</evidence>
<feature type="transmembrane region" description="Helical" evidence="7">
    <location>
        <begin position="24"/>
        <end position="44"/>
    </location>
</feature>
<keyword evidence="10" id="KW-1185">Reference proteome</keyword>
<name>A0ABW3YFB4_9ACTN</name>
<gene>
    <name evidence="9" type="ORF">ACFQ4H_19005</name>
</gene>
<dbReference type="PANTHER" id="PTHR32243:SF18">
    <property type="entry name" value="INNER MEMBRANE ABC TRANSPORTER PERMEASE PROTEIN YCJP"/>
    <property type="match status" value="1"/>
</dbReference>
<feature type="transmembrane region" description="Helical" evidence="7">
    <location>
        <begin position="195"/>
        <end position="220"/>
    </location>
</feature>